<dbReference type="InterPro" id="IPR005178">
    <property type="entry name" value="Ostalpha/TMEM184C"/>
</dbReference>
<dbReference type="GO" id="GO:0016020">
    <property type="term" value="C:membrane"/>
    <property type="evidence" value="ECO:0007669"/>
    <property type="project" value="UniProtKB-SubCell"/>
</dbReference>
<evidence type="ECO:0000256" key="4">
    <source>
        <dbReference type="ARBA" id="ARBA00023136"/>
    </source>
</evidence>
<evidence type="ECO:0000256" key="1">
    <source>
        <dbReference type="ARBA" id="ARBA00004141"/>
    </source>
</evidence>
<keyword evidence="7" id="KW-1185">Reference proteome</keyword>
<dbReference type="Proteomes" id="UP000250235">
    <property type="component" value="Unassembled WGS sequence"/>
</dbReference>
<dbReference type="OrthoDB" id="5348404at2759"/>
<protein>
    <submittedName>
        <fullName evidence="6">Transmembrane protein 184C</fullName>
    </submittedName>
</protein>
<accession>A0A2Z7CIL6</accession>
<proteinExistence type="predicted"/>
<keyword evidence="3 5" id="KW-1133">Transmembrane helix</keyword>
<reference evidence="6 7" key="1">
    <citation type="journal article" date="2015" name="Proc. Natl. Acad. Sci. U.S.A.">
        <title>The resurrection genome of Boea hygrometrica: A blueprint for survival of dehydration.</title>
        <authorList>
            <person name="Xiao L."/>
            <person name="Yang G."/>
            <person name="Zhang L."/>
            <person name="Yang X."/>
            <person name="Zhao S."/>
            <person name="Ji Z."/>
            <person name="Zhou Q."/>
            <person name="Hu M."/>
            <person name="Wang Y."/>
            <person name="Chen M."/>
            <person name="Xu Y."/>
            <person name="Jin H."/>
            <person name="Xiao X."/>
            <person name="Hu G."/>
            <person name="Bao F."/>
            <person name="Hu Y."/>
            <person name="Wan P."/>
            <person name="Li L."/>
            <person name="Deng X."/>
            <person name="Kuang T."/>
            <person name="Xiang C."/>
            <person name="Zhu J.K."/>
            <person name="Oliver M.J."/>
            <person name="He Y."/>
        </authorList>
    </citation>
    <scope>NUCLEOTIDE SEQUENCE [LARGE SCALE GENOMIC DNA]</scope>
    <source>
        <strain evidence="7">cv. XS01</strain>
    </source>
</reference>
<dbReference type="Pfam" id="PF03619">
    <property type="entry name" value="Solute_trans_a"/>
    <property type="match status" value="1"/>
</dbReference>
<sequence>MAHVFAGNDNLEITSVKIAAEEACGMESAYLFPYEHPYRHLHVPALIIAGFFVFIALSLSLYLTLQHLRTYNNPAEQKWIVVVICMVPAYATESILSLCNPKLSLTCDILRSCYEAFALYAFGSYLIGCLGGELRVLDFLEDEAKKQISKPLLEGKKDPRVAYRTYCNFVCRPHVLGKDLFTIIKFGLVQYMILKTLCALLTIVLELCGVYGDGQFKWYYGYPYITVVLNFSQMWALYCLVQFYNVAHEELDPIRPLAKFISFKAIVFATWWQGVGIVLLCTFKVLPDDGKFKTGMQDFLICIEMAIAAIAHIFVFSPKAYHIVLPSHYGKVTTQETKAVVKVKDGDEEKPALLETKETEIKAPGTSVKESVQDIVVEGGQKIVEDVVLTINQAIEPVHEGMTKIQDRIHKIAVSGNDKEEPRVKVVEEHQRNIIREPRV</sequence>
<evidence type="ECO:0000313" key="7">
    <source>
        <dbReference type="Proteomes" id="UP000250235"/>
    </source>
</evidence>
<comment type="subcellular location">
    <subcellularLocation>
        <location evidence="1">Membrane</location>
        <topology evidence="1">Multi-pass membrane protein</topology>
    </subcellularLocation>
</comment>
<dbReference type="AlphaFoldDB" id="A0A2Z7CIL6"/>
<dbReference type="EMBL" id="KQ995377">
    <property type="protein sequence ID" value="KZV46798.1"/>
    <property type="molecule type" value="Genomic_DNA"/>
</dbReference>
<evidence type="ECO:0000256" key="2">
    <source>
        <dbReference type="ARBA" id="ARBA00022692"/>
    </source>
</evidence>
<evidence type="ECO:0000256" key="5">
    <source>
        <dbReference type="SAM" id="Phobius"/>
    </source>
</evidence>
<dbReference type="SMART" id="SM01417">
    <property type="entry name" value="Solute_trans_a"/>
    <property type="match status" value="1"/>
</dbReference>
<keyword evidence="2 5" id="KW-0812">Transmembrane</keyword>
<feature type="transmembrane region" description="Helical" evidence="5">
    <location>
        <begin position="265"/>
        <end position="286"/>
    </location>
</feature>
<feature type="transmembrane region" description="Helical" evidence="5">
    <location>
        <begin position="298"/>
        <end position="316"/>
    </location>
</feature>
<feature type="transmembrane region" description="Helical" evidence="5">
    <location>
        <begin position="192"/>
        <end position="212"/>
    </location>
</feature>
<name>A0A2Z7CIL6_9LAMI</name>
<dbReference type="PANTHER" id="PTHR23423">
    <property type="entry name" value="ORGANIC SOLUTE TRANSPORTER-RELATED"/>
    <property type="match status" value="1"/>
</dbReference>
<evidence type="ECO:0000313" key="6">
    <source>
        <dbReference type="EMBL" id="KZV46798.1"/>
    </source>
</evidence>
<evidence type="ECO:0000256" key="3">
    <source>
        <dbReference type="ARBA" id="ARBA00022989"/>
    </source>
</evidence>
<keyword evidence="4 5" id="KW-0472">Membrane</keyword>
<feature type="transmembrane region" description="Helical" evidence="5">
    <location>
        <begin position="41"/>
        <end position="65"/>
    </location>
</feature>
<gene>
    <name evidence="6" type="ORF">F511_37246</name>
</gene>
<organism evidence="6 7">
    <name type="scientific">Dorcoceras hygrometricum</name>
    <dbReference type="NCBI Taxonomy" id="472368"/>
    <lineage>
        <taxon>Eukaryota</taxon>
        <taxon>Viridiplantae</taxon>
        <taxon>Streptophyta</taxon>
        <taxon>Embryophyta</taxon>
        <taxon>Tracheophyta</taxon>
        <taxon>Spermatophyta</taxon>
        <taxon>Magnoliopsida</taxon>
        <taxon>eudicotyledons</taxon>
        <taxon>Gunneridae</taxon>
        <taxon>Pentapetalae</taxon>
        <taxon>asterids</taxon>
        <taxon>lamiids</taxon>
        <taxon>Lamiales</taxon>
        <taxon>Gesneriaceae</taxon>
        <taxon>Didymocarpoideae</taxon>
        <taxon>Trichosporeae</taxon>
        <taxon>Loxocarpinae</taxon>
        <taxon>Dorcoceras</taxon>
    </lineage>
</organism>
<feature type="transmembrane region" description="Helical" evidence="5">
    <location>
        <begin position="224"/>
        <end position="244"/>
    </location>
</feature>